<reference evidence="9" key="1">
    <citation type="submission" date="2022-10" db="EMBL/GenBank/DDBJ databases">
        <title>Culturing micro-colonial fungi from biological soil crusts in the Mojave desert and describing Neophaeococcomyces mojavensis, and introducing the new genera and species Taxawa tesnikishii.</title>
        <authorList>
            <person name="Kurbessoian T."/>
            <person name="Stajich J.E."/>
        </authorList>
    </citation>
    <scope>NUCLEOTIDE SEQUENCE</scope>
    <source>
        <strain evidence="9">TK_41</strain>
    </source>
</reference>
<organism evidence="9 10">
    <name type="scientific">Cladophialophora chaetospira</name>
    <dbReference type="NCBI Taxonomy" id="386627"/>
    <lineage>
        <taxon>Eukaryota</taxon>
        <taxon>Fungi</taxon>
        <taxon>Dikarya</taxon>
        <taxon>Ascomycota</taxon>
        <taxon>Pezizomycotina</taxon>
        <taxon>Eurotiomycetes</taxon>
        <taxon>Chaetothyriomycetidae</taxon>
        <taxon>Chaetothyriales</taxon>
        <taxon>Herpotrichiellaceae</taxon>
        <taxon>Cladophialophora</taxon>
    </lineage>
</organism>
<keyword evidence="6" id="KW-0539">Nucleus</keyword>
<dbReference type="GO" id="GO:0000981">
    <property type="term" value="F:DNA-binding transcription factor activity, RNA polymerase II-specific"/>
    <property type="evidence" value="ECO:0007669"/>
    <property type="project" value="InterPro"/>
</dbReference>
<dbReference type="InterPro" id="IPR003719">
    <property type="entry name" value="Phenazine_PhzF-like"/>
</dbReference>
<evidence type="ECO:0000256" key="5">
    <source>
        <dbReference type="ARBA" id="ARBA00023163"/>
    </source>
</evidence>
<evidence type="ECO:0000256" key="4">
    <source>
        <dbReference type="ARBA" id="ARBA00023125"/>
    </source>
</evidence>
<keyword evidence="2" id="KW-0862">Zinc</keyword>
<keyword evidence="5" id="KW-0804">Transcription</keyword>
<dbReference type="PANTHER" id="PTHR36206:SF13">
    <property type="entry name" value="TRANSCRIPTIONAL REGULATORY PROTEIN MOC3"/>
    <property type="match status" value="1"/>
</dbReference>
<evidence type="ECO:0000256" key="6">
    <source>
        <dbReference type="ARBA" id="ARBA00023242"/>
    </source>
</evidence>
<keyword evidence="4" id="KW-0238">DNA-binding</keyword>
<evidence type="ECO:0000313" key="9">
    <source>
        <dbReference type="EMBL" id="KAJ9609403.1"/>
    </source>
</evidence>
<dbReference type="Pfam" id="PF02567">
    <property type="entry name" value="PhzC-PhzF"/>
    <property type="match status" value="1"/>
</dbReference>
<dbReference type="InterPro" id="IPR052360">
    <property type="entry name" value="Transcr_Regulatory_Proteins"/>
</dbReference>
<dbReference type="GO" id="GO:0003824">
    <property type="term" value="F:catalytic activity"/>
    <property type="evidence" value="ECO:0007669"/>
    <property type="project" value="InterPro"/>
</dbReference>
<dbReference type="AlphaFoldDB" id="A0AA39CHW0"/>
<dbReference type="Pfam" id="PF00172">
    <property type="entry name" value="Zn_clus"/>
    <property type="match status" value="1"/>
</dbReference>
<dbReference type="PROSITE" id="PS50048">
    <property type="entry name" value="ZN2_CY6_FUNGAL_2"/>
    <property type="match status" value="1"/>
</dbReference>
<sequence length="843" mass="93612">MSLTSVIDIRVDSDESSSTAYPRHRKRKWHTKVATGCLKCKSRRIKCSEEKPQCHKCLKLGMPCPGYKVPVARIFELEPSPNPVFETDLEWSRHQYFVNVGSKILATFQLNSLLFWSRLAPQLGQRHAAVRHSLTALGALQAPLHSVPPDRLQPRPRYEISALAISQMQKSMHIIRTADPTSVPVEVFLTCCMLFLAQQFWIEKTSSAPTHVLAANRIVQESLSRGGSQLPKEFADIFIPSLNELINQLCTFSDGFPPPGSGLPVDHHLDFDVKQIGAVSDKTTAIDAIDRLLKCVIRATSGPRIPQTLKRKIPLAFEALDHKLQELHAADILPRDGYDWTHLHLHLLVARVMFYTLDSSNEAGLDDFLADFSLIVADCKKLVEMDIHNPPLKSLNTHLGVLPPLFFAATRCRQWGVRHEALQLLHDARVSERGWTSCIAFTIAKFVVDQEEDILNVLAEDYEADQVIRRIRLHSIKLSNDSHQAFVFTPEKFQGNPLALVSVHGNALSQKRKAQLAREFKYSETVFLHDAPGPGQPRLLEIFTETGEELPFAGHPIIGTAHYIFNFLEKINYDPASRDTQKQTTTLLTKAGRIPIFYNPYRGVAACAVPTNFHIHSKHVDIEKIITTQPQVQIVPTIDKERGRSFPLVSIVKGMTFVLVDLTDNPEIFGALQAGKSPEVELDPQWSPSFVGCMYYRVLAKSEAPGEPAIHNVQARMISHGIEDPGTGSACCALSCYLSLNAPSEKRPSDQTKKPTKASAAPSTGAEATGESDLVKKAEDLKLGETKTERKVFGIQQGAEMGRLCTIAVEVDVKNEADGKKSITNVVLSGRANMMLKGELIGN</sequence>
<dbReference type="EMBL" id="JAPDRK010000008">
    <property type="protein sequence ID" value="KAJ9609403.1"/>
    <property type="molecule type" value="Genomic_DNA"/>
</dbReference>
<keyword evidence="3" id="KW-0805">Transcription regulation</keyword>
<feature type="domain" description="Zn(2)-C6 fungal-type" evidence="8">
    <location>
        <begin position="36"/>
        <end position="64"/>
    </location>
</feature>
<evidence type="ECO:0000256" key="3">
    <source>
        <dbReference type="ARBA" id="ARBA00023015"/>
    </source>
</evidence>
<dbReference type="GO" id="GO:0008270">
    <property type="term" value="F:zinc ion binding"/>
    <property type="evidence" value="ECO:0007669"/>
    <property type="project" value="InterPro"/>
</dbReference>
<proteinExistence type="predicted"/>
<dbReference type="Proteomes" id="UP001172673">
    <property type="component" value="Unassembled WGS sequence"/>
</dbReference>
<evidence type="ECO:0000256" key="1">
    <source>
        <dbReference type="ARBA" id="ARBA00022723"/>
    </source>
</evidence>
<dbReference type="Gene3D" id="4.10.240.10">
    <property type="entry name" value="Zn(2)-C6 fungal-type DNA-binding domain"/>
    <property type="match status" value="1"/>
</dbReference>
<accession>A0AA39CHW0</accession>
<dbReference type="InterPro" id="IPR001138">
    <property type="entry name" value="Zn2Cys6_DnaBD"/>
</dbReference>
<evidence type="ECO:0000256" key="7">
    <source>
        <dbReference type="SAM" id="MobiDB-lite"/>
    </source>
</evidence>
<comment type="caution">
    <text evidence="9">The sequence shown here is derived from an EMBL/GenBank/DDBJ whole genome shotgun (WGS) entry which is preliminary data.</text>
</comment>
<dbReference type="PROSITE" id="PS00463">
    <property type="entry name" value="ZN2_CY6_FUNGAL_1"/>
    <property type="match status" value="1"/>
</dbReference>
<dbReference type="Gene3D" id="3.10.310.10">
    <property type="entry name" value="Diaminopimelate Epimerase, Chain A, domain 1"/>
    <property type="match status" value="2"/>
</dbReference>
<evidence type="ECO:0000256" key="2">
    <source>
        <dbReference type="ARBA" id="ARBA00022833"/>
    </source>
</evidence>
<evidence type="ECO:0000259" key="8">
    <source>
        <dbReference type="PROSITE" id="PS50048"/>
    </source>
</evidence>
<dbReference type="InterPro" id="IPR021858">
    <property type="entry name" value="Fun_TF"/>
</dbReference>
<name>A0AA39CHW0_9EURO</name>
<evidence type="ECO:0000313" key="10">
    <source>
        <dbReference type="Proteomes" id="UP001172673"/>
    </source>
</evidence>
<dbReference type="SUPFAM" id="SSF57701">
    <property type="entry name" value="Zn2/Cys6 DNA-binding domain"/>
    <property type="match status" value="1"/>
</dbReference>
<keyword evidence="1" id="KW-0479">Metal-binding</keyword>
<keyword evidence="10" id="KW-1185">Reference proteome</keyword>
<feature type="region of interest" description="Disordered" evidence="7">
    <location>
        <begin position="743"/>
        <end position="773"/>
    </location>
</feature>
<dbReference type="SUPFAM" id="SSF54506">
    <property type="entry name" value="Diaminopimelate epimerase-like"/>
    <property type="match status" value="1"/>
</dbReference>
<dbReference type="PANTHER" id="PTHR36206">
    <property type="entry name" value="ASPERCRYPTIN BIOSYNTHESIS CLUSTER-SPECIFIC TRANSCRIPTION REGULATOR ATNN-RELATED"/>
    <property type="match status" value="1"/>
</dbReference>
<dbReference type="GO" id="GO:0003677">
    <property type="term" value="F:DNA binding"/>
    <property type="evidence" value="ECO:0007669"/>
    <property type="project" value="UniProtKB-KW"/>
</dbReference>
<dbReference type="InterPro" id="IPR036864">
    <property type="entry name" value="Zn2-C6_fun-type_DNA-bd_sf"/>
</dbReference>
<dbReference type="SMART" id="SM00066">
    <property type="entry name" value="GAL4"/>
    <property type="match status" value="1"/>
</dbReference>
<protein>
    <recommendedName>
        <fullName evidence="8">Zn(2)-C6 fungal-type domain-containing protein</fullName>
    </recommendedName>
</protein>
<feature type="compositionally biased region" description="Basic and acidic residues" evidence="7">
    <location>
        <begin position="744"/>
        <end position="753"/>
    </location>
</feature>
<dbReference type="Pfam" id="PF11951">
    <property type="entry name" value="Fungal_trans_2"/>
    <property type="match status" value="1"/>
</dbReference>
<dbReference type="CDD" id="cd00067">
    <property type="entry name" value="GAL4"/>
    <property type="match status" value="1"/>
</dbReference>
<gene>
    <name evidence="9" type="ORF">H2200_005730</name>
</gene>